<name>A0A162K3B5_CORDF</name>
<evidence type="ECO:0000256" key="1">
    <source>
        <dbReference type="SAM" id="MobiDB-lite"/>
    </source>
</evidence>
<evidence type="ECO:0000313" key="4">
    <source>
        <dbReference type="Proteomes" id="UP000076881"/>
    </source>
</evidence>
<evidence type="ECO:0000313" key="3">
    <source>
        <dbReference type="EMBL" id="OAA77332.1"/>
    </source>
</evidence>
<feature type="compositionally biased region" description="Polar residues" evidence="1">
    <location>
        <begin position="52"/>
        <end position="66"/>
    </location>
</feature>
<organism evidence="3 4">
    <name type="scientific">Akanthomyces lecanii RCEF 1005</name>
    <dbReference type="NCBI Taxonomy" id="1081108"/>
    <lineage>
        <taxon>Eukaryota</taxon>
        <taxon>Fungi</taxon>
        <taxon>Dikarya</taxon>
        <taxon>Ascomycota</taxon>
        <taxon>Pezizomycotina</taxon>
        <taxon>Sordariomycetes</taxon>
        <taxon>Hypocreomycetidae</taxon>
        <taxon>Hypocreales</taxon>
        <taxon>Cordycipitaceae</taxon>
        <taxon>Akanthomyces</taxon>
        <taxon>Cordyceps confragosa</taxon>
    </lineage>
</organism>
<sequence>MKPTSAALLLAIAVLGKWDSQDSSAITSVTSSMSPLLSTPRHAGTGELVPDSPTSSTATSHKQAPSPNYPIPDTTRTGAATPIGTGAVSLTSALDLLEGARQRWPGQYGNATDEQIAQKEKEFGGELHLDKEGNRVPISFGMEALLTLFDEAPDGMFIWPHLPDKGNPITDSPHDFKDTECTGLAVDPFEERRASRHLEYMCNRFQLPNNSLYASTSGKTTIYMCPYKDLRNCSLPLWRAASEHLDRQCGRGRSGYVHLRKLRIGRAPVDGDRVIICEGLHYAPLDEYRISQRPALADGMPYEEWRILNRRKQMREELVPKDINEGNDGNP</sequence>
<dbReference type="Proteomes" id="UP000076881">
    <property type="component" value="Unassembled WGS sequence"/>
</dbReference>
<protein>
    <submittedName>
        <fullName evidence="3">Uncharacterized protein</fullName>
    </submittedName>
</protein>
<gene>
    <name evidence="3" type="ORF">LEL_04155</name>
</gene>
<dbReference type="AlphaFoldDB" id="A0A162K3B5"/>
<comment type="caution">
    <text evidence="3">The sequence shown here is derived from an EMBL/GenBank/DDBJ whole genome shotgun (WGS) entry which is preliminary data.</text>
</comment>
<proteinExistence type="predicted"/>
<evidence type="ECO:0000256" key="2">
    <source>
        <dbReference type="SAM" id="SignalP"/>
    </source>
</evidence>
<feature type="chain" id="PRO_5007836801" evidence="2">
    <location>
        <begin position="21"/>
        <end position="331"/>
    </location>
</feature>
<accession>A0A162K3B5</accession>
<dbReference type="OrthoDB" id="4864891at2759"/>
<dbReference type="EMBL" id="AZHF01000003">
    <property type="protein sequence ID" value="OAA77332.1"/>
    <property type="molecule type" value="Genomic_DNA"/>
</dbReference>
<feature type="signal peptide" evidence="2">
    <location>
        <begin position="1"/>
        <end position="20"/>
    </location>
</feature>
<feature type="region of interest" description="Disordered" evidence="1">
    <location>
        <begin position="28"/>
        <end position="79"/>
    </location>
</feature>
<keyword evidence="4" id="KW-1185">Reference proteome</keyword>
<reference evidence="3 4" key="1">
    <citation type="journal article" date="2016" name="Genome Biol. Evol.">
        <title>Divergent and convergent evolution of fungal pathogenicity.</title>
        <authorList>
            <person name="Shang Y."/>
            <person name="Xiao G."/>
            <person name="Zheng P."/>
            <person name="Cen K."/>
            <person name="Zhan S."/>
            <person name="Wang C."/>
        </authorList>
    </citation>
    <scope>NUCLEOTIDE SEQUENCE [LARGE SCALE GENOMIC DNA]</scope>
    <source>
        <strain evidence="3 4">RCEF 1005</strain>
    </source>
</reference>
<keyword evidence="2" id="KW-0732">Signal</keyword>